<accession>A0AAW2FEY7</accession>
<name>A0AAW2FEY7_9HYME</name>
<reference evidence="1 2" key="1">
    <citation type="submission" date="2023-03" db="EMBL/GenBank/DDBJ databases">
        <title>High recombination rates correlate with genetic variation in Cardiocondyla obscurior ants.</title>
        <authorList>
            <person name="Errbii M."/>
        </authorList>
    </citation>
    <scope>NUCLEOTIDE SEQUENCE [LARGE SCALE GENOMIC DNA]</scope>
    <source>
        <strain evidence="1">Alpha-2009</strain>
        <tissue evidence="1">Whole body</tissue>
    </source>
</reference>
<evidence type="ECO:0000313" key="1">
    <source>
        <dbReference type="EMBL" id="KAL0114418.1"/>
    </source>
</evidence>
<dbReference type="AlphaFoldDB" id="A0AAW2FEY7"/>
<comment type="caution">
    <text evidence="1">The sequence shown here is derived from an EMBL/GenBank/DDBJ whole genome shotgun (WGS) entry which is preliminary data.</text>
</comment>
<evidence type="ECO:0000313" key="2">
    <source>
        <dbReference type="Proteomes" id="UP001430953"/>
    </source>
</evidence>
<dbReference type="Proteomes" id="UP001430953">
    <property type="component" value="Unassembled WGS sequence"/>
</dbReference>
<gene>
    <name evidence="1" type="ORF">PUN28_011576</name>
</gene>
<keyword evidence="2" id="KW-1185">Reference proteome</keyword>
<proteinExistence type="predicted"/>
<sequence>MLLTTVPLSFFIKNILRFIVRFNTSKKIFDNNFLQFFCVFHTKRLYRFLTCVDLFYRYFYAMYHIFLS</sequence>
<dbReference type="EMBL" id="JADYXP020000011">
    <property type="protein sequence ID" value="KAL0114418.1"/>
    <property type="molecule type" value="Genomic_DNA"/>
</dbReference>
<organism evidence="1 2">
    <name type="scientific">Cardiocondyla obscurior</name>
    <dbReference type="NCBI Taxonomy" id="286306"/>
    <lineage>
        <taxon>Eukaryota</taxon>
        <taxon>Metazoa</taxon>
        <taxon>Ecdysozoa</taxon>
        <taxon>Arthropoda</taxon>
        <taxon>Hexapoda</taxon>
        <taxon>Insecta</taxon>
        <taxon>Pterygota</taxon>
        <taxon>Neoptera</taxon>
        <taxon>Endopterygota</taxon>
        <taxon>Hymenoptera</taxon>
        <taxon>Apocrita</taxon>
        <taxon>Aculeata</taxon>
        <taxon>Formicoidea</taxon>
        <taxon>Formicidae</taxon>
        <taxon>Myrmicinae</taxon>
        <taxon>Cardiocondyla</taxon>
    </lineage>
</organism>
<protein>
    <submittedName>
        <fullName evidence="1">Uncharacterized protein</fullName>
    </submittedName>
</protein>